<dbReference type="AlphaFoldDB" id="A0A915CXQ7"/>
<feature type="transmembrane region" description="Helical" evidence="1">
    <location>
        <begin position="12"/>
        <end position="32"/>
    </location>
</feature>
<sequence>MNDYCYGTFHAISYLICALSTVASPAVAFSVVGSSAGASASSSLSAKVGAMNDGNMDVVFLETRKCLAISQTHWKVQQYLEALLCRPGLLLGSSSPTWTGVSQELVFPAMWTKLIRLITTGLNCCIRTSGAGAFVALCRGVKILNGMDWQQLDKLQLL</sequence>
<evidence type="ECO:0000313" key="3">
    <source>
        <dbReference type="WBParaSite" id="jg137"/>
    </source>
</evidence>
<proteinExistence type="predicted"/>
<protein>
    <submittedName>
        <fullName evidence="3">Secreted protein</fullName>
    </submittedName>
</protein>
<keyword evidence="2" id="KW-1185">Reference proteome</keyword>
<dbReference type="Proteomes" id="UP000887574">
    <property type="component" value="Unplaced"/>
</dbReference>
<keyword evidence="1" id="KW-0472">Membrane</keyword>
<name>A0A915CXQ7_9BILA</name>
<keyword evidence="1" id="KW-0812">Transmembrane</keyword>
<keyword evidence="1" id="KW-1133">Transmembrane helix</keyword>
<dbReference type="WBParaSite" id="jg137">
    <property type="protein sequence ID" value="jg137"/>
    <property type="gene ID" value="jg137"/>
</dbReference>
<evidence type="ECO:0000313" key="2">
    <source>
        <dbReference type="Proteomes" id="UP000887574"/>
    </source>
</evidence>
<accession>A0A915CXQ7</accession>
<reference evidence="3" key="1">
    <citation type="submission" date="2022-11" db="UniProtKB">
        <authorList>
            <consortium name="WormBaseParasite"/>
        </authorList>
    </citation>
    <scope>IDENTIFICATION</scope>
</reference>
<organism evidence="2 3">
    <name type="scientific">Ditylenchus dipsaci</name>
    <dbReference type="NCBI Taxonomy" id="166011"/>
    <lineage>
        <taxon>Eukaryota</taxon>
        <taxon>Metazoa</taxon>
        <taxon>Ecdysozoa</taxon>
        <taxon>Nematoda</taxon>
        <taxon>Chromadorea</taxon>
        <taxon>Rhabditida</taxon>
        <taxon>Tylenchina</taxon>
        <taxon>Tylenchomorpha</taxon>
        <taxon>Sphaerularioidea</taxon>
        <taxon>Anguinidae</taxon>
        <taxon>Anguininae</taxon>
        <taxon>Ditylenchus</taxon>
    </lineage>
</organism>
<evidence type="ECO:0000256" key="1">
    <source>
        <dbReference type="SAM" id="Phobius"/>
    </source>
</evidence>